<keyword evidence="1" id="KW-0812">Transmembrane</keyword>
<dbReference type="EMBL" id="CAXLJM020000046">
    <property type="protein sequence ID" value="CAL8110994.1"/>
    <property type="molecule type" value="Genomic_DNA"/>
</dbReference>
<comment type="caution">
    <text evidence="3">The sequence shown here is derived from an EMBL/GenBank/DDBJ whole genome shotgun (WGS) entry which is preliminary data.</text>
</comment>
<evidence type="ECO:0000256" key="2">
    <source>
        <dbReference type="SAM" id="SignalP"/>
    </source>
</evidence>
<proteinExistence type="predicted"/>
<sequence length="117" mass="12381">MTAQKAIIVIFLLALSFNGGDAGWWVIDQKILMGLLTGGIVAGVDQAVDSGRTREIAVYNSPATMSSQNTDSAIYIIIVSGTLGGIGVILIFILILYICNIARTPAALPEAIEMRNV</sequence>
<organism evidence="3 4">
    <name type="scientific">Orchesella dallaii</name>
    <dbReference type="NCBI Taxonomy" id="48710"/>
    <lineage>
        <taxon>Eukaryota</taxon>
        <taxon>Metazoa</taxon>
        <taxon>Ecdysozoa</taxon>
        <taxon>Arthropoda</taxon>
        <taxon>Hexapoda</taxon>
        <taxon>Collembola</taxon>
        <taxon>Entomobryomorpha</taxon>
        <taxon>Entomobryoidea</taxon>
        <taxon>Orchesellidae</taxon>
        <taxon>Orchesellinae</taxon>
        <taxon>Orchesella</taxon>
    </lineage>
</organism>
<evidence type="ECO:0000313" key="4">
    <source>
        <dbReference type="Proteomes" id="UP001642540"/>
    </source>
</evidence>
<keyword evidence="2" id="KW-0732">Signal</keyword>
<feature type="signal peptide" evidence="2">
    <location>
        <begin position="1"/>
        <end position="22"/>
    </location>
</feature>
<dbReference type="Proteomes" id="UP001642540">
    <property type="component" value="Unassembled WGS sequence"/>
</dbReference>
<keyword evidence="1" id="KW-0472">Membrane</keyword>
<name>A0ABP1QSD0_9HEXA</name>
<protein>
    <submittedName>
        <fullName evidence="3">Uncharacterized protein</fullName>
    </submittedName>
</protein>
<keyword evidence="4" id="KW-1185">Reference proteome</keyword>
<reference evidence="3 4" key="1">
    <citation type="submission" date="2024-08" db="EMBL/GenBank/DDBJ databases">
        <authorList>
            <person name="Cucini C."/>
            <person name="Frati F."/>
        </authorList>
    </citation>
    <scope>NUCLEOTIDE SEQUENCE [LARGE SCALE GENOMIC DNA]</scope>
</reference>
<feature type="transmembrane region" description="Helical" evidence="1">
    <location>
        <begin position="73"/>
        <end position="99"/>
    </location>
</feature>
<evidence type="ECO:0000256" key="1">
    <source>
        <dbReference type="SAM" id="Phobius"/>
    </source>
</evidence>
<gene>
    <name evidence="3" type="ORF">ODALV1_LOCUS14628</name>
</gene>
<keyword evidence="1" id="KW-1133">Transmembrane helix</keyword>
<accession>A0ABP1QSD0</accession>
<evidence type="ECO:0000313" key="3">
    <source>
        <dbReference type="EMBL" id="CAL8110994.1"/>
    </source>
</evidence>
<feature type="chain" id="PRO_5045902184" evidence="2">
    <location>
        <begin position="23"/>
        <end position="117"/>
    </location>
</feature>